<accession>A0AAF5DA11</accession>
<dbReference type="PANTHER" id="PTHR12121">
    <property type="entry name" value="CARBON CATABOLITE REPRESSOR PROTEIN 4"/>
    <property type="match status" value="1"/>
</dbReference>
<feature type="transmembrane region" description="Helical" evidence="1">
    <location>
        <begin position="725"/>
        <end position="751"/>
    </location>
</feature>
<dbReference type="Proteomes" id="UP000035681">
    <property type="component" value="Unplaced"/>
</dbReference>
<evidence type="ECO:0000256" key="1">
    <source>
        <dbReference type="SAM" id="Phobius"/>
    </source>
</evidence>
<feature type="transmembrane region" description="Helical" evidence="1">
    <location>
        <begin position="693"/>
        <end position="713"/>
    </location>
</feature>
<dbReference type="InterPro" id="IPR005135">
    <property type="entry name" value="Endo/exonuclease/phosphatase"/>
</dbReference>
<evidence type="ECO:0000259" key="2">
    <source>
        <dbReference type="Pfam" id="PF03372"/>
    </source>
</evidence>
<keyword evidence="1" id="KW-1133">Transmembrane helix</keyword>
<dbReference type="SUPFAM" id="SSF56219">
    <property type="entry name" value="DNase I-like"/>
    <property type="match status" value="1"/>
</dbReference>
<keyword evidence="1" id="KW-0472">Membrane</keyword>
<dbReference type="GO" id="GO:0005739">
    <property type="term" value="C:mitochondrion"/>
    <property type="evidence" value="ECO:0007669"/>
    <property type="project" value="TreeGrafter"/>
</dbReference>
<dbReference type="WBParaSite" id="TCONS_00009223.p1">
    <property type="protein sequence ID" value="TCONS_00009223.p1"/>
    <property type="gene ID" value="XLOC_007059"/>
</dbReference>
<protein>
    <submittedName>
        <fullName evidence="4">MARVEL domain-containing protein</fullName>
    </submittedName>
</protein>
<dbReference type="InterPro" id="IPR050410">
    <property type="entry name" value="CCR4/nocturin_mRNA_transcr"/>
</dbReference>
<dbReference type="GO" id="GO:0000288">
    <property type="term" value="P:nuclear-transcribed mRNA catabolic process, deadenylation-dependent decay"/>
    <property type="evidence" value="ECO:0007669"/>
    <property type="project" value="TreeGrafter"/>
</dbReference>
<organism evidence="3 4">
    <name type="scientific">Strongyloides stercoralis</name>
    <name type="common">Threadworm</name>
    <dbReference type="NCBI Taxonomy" id="6248"/>
    <lineage>
        <taxon>Eukaryota</taxon>
        <taxon>Metazoa</taxon>
        <taxon>Ecdysozoa</taxon>
        <taxon>Nematoda</taxon>
        <taxon>Chromadorea</taxon>
        <taxon>Rhabditida</taxon>
        <taxon>Tylenchina</taxon>
        <taxon>Panagrolaimomorpha</taxon>
        <taxon>Strongyloidoidea</taxon>
        <taxon>Strongyloididae</taxon>
        <taxon>Strongyloides</taxon>
    </lineage>
</organism>
<dbReference type="InterPro" id="IPR036691">
    <property type="entry name" value="Endo/exonu/phosph_ase_sf"/>
</dbReference>
<feature type="transmembrane region" description="Helical" evidence="1">
    <location>
        <begin position="613"/>
        <end position="635"/>
    </location>
</feature>
<dbReference type="Gene3D" id="3.60.10.10">
    <property type="entry name" value="Endonuclease/exonuclease/phosphatase"/>
    <property type="match status" value="1"/>
</dbReference>
<dbReference type="AlphaFoldDB" id="A0AAF5DA11"/>
<dbReference type="Pfam" id="PF03372">
    <property type="entry name" value="Exo_endo_phos"/>
    <property type="match status" value="1"/>
</dbReference>
<keyword evidence="3" id="KW-1185">Reference proteome</keyword>
<sequence>MIDINVKRNKKTSQVNNTNISGVSIQNKTLFIWDCTKGNEKKNSKNSMEKYLALSFTFPVNQNGISYTDIFFQRPVDESFVLTRKRLNTKLLKYIGKIEGKNKVEKLMIDVCFNPENQVIMDESLVTNQEVFFDDTIKNFIIGDNKYQILRQRPNILKFDIDMVPIVGCPVISAYEFDNNDINNPNIHWYVAPPNTAVPKLFDFKNNDLENILPEWKYVATTNIFYPKKEHTGMVLAAILDIGENTIKKVKSTGQNVIQCYEEDYLHYDMIKQLKNNKKVDKSYRIMSFNILADLYLNLKQPQEKLYFAYCPKEYQESGFRYPLTLKVLNDFDADILCLQEVDNKMQKRFLLPFLEQMNYSNYFAIKGNFVNEGVLISWKKSKFKLLRSENILIKDMLDLEEYPENMDVCKYLEKDEEIDDKFRTRPTVLLSCLLEDLQSGVQILVSTTHLHFDPKHENIKCLQALLCWRFIEKLKNEIGEDTKILFCGDFNVTPEGGAVQLSINGYTKENEECWECTPTMGGSIFKIQDTYQSLCKFPCYTNYTYWFNEKENEYTGFEGTLDYIWGDKSIKVTKIIDMPKHENVIKYGALPSKHFPSDHLPICCEKMAGPNYLLIGTGIKIPIILLTIAVLALLDPRYLTAYISINYEIVIIYIVSSLTLLYALVSIIMYIVLACKGTTERLSITNVALSEIVLSAAGIIGWLIVCGIGGTVSQRTIIDTGELFGWLAACAGVNIGLFLGILAIFALNLINEKVMSPDRKFRTSGSSYYAGQKI</sequence>
<evidence type="ECO:0000313" key="3">
    <source>
        <dbReference type="Proteomes" id="UP000035681"/>
    </source>
</evidence>
<feature type="transmembrane region" description="Helical" evidence="1">
    <location>
        <begin position="647"/>
        <end position="673"/>
    </location>
</feature>
<proteinExistence type="predicted"/>
<reference evidence="4" key="1">
    <citation type="submission" date="2024-02" db="UniProtKB">
        <authorList>
            <consortium name="WormBaseParasite"/>
        </authorList>
    </citation>
    <scope>IDENTIFICATION</scope>
</reference>
<feature type="domain" description="Endonuclease/exonuclease/phosphatase" evidence="2">
    <location>
        <begin position="326"/>
        <end position="600"/>
    </location>
</feature>
<dbReference type="GO" id="GO:0000175">
    <property type="term" value="F:3'-5'-RNA exonuclease activity"/>
    <property type="evidence" value="ECO:0007669"/>
    <property type="project" value="TreeGrafter"/>
</dbReference>
<evidence type="ECO:0000313" key="4">
    <source>
        <dbReference type="WBParaSite" id="TCONS_00009223.p1"/>
    </source>
</evidence>
<dbReference type="PANTHER" id="PTHR12121:SF37">
    <property type="entry name" value="2',5'-PHOSPHODIESTERASE 12"/>
    <property type="match status" value="1"/>
</dbReference>
<keyword evidence="1" id="KW-0812">Transmembrane</keyword>
<name>A0AAF5DA11_STRER</name>